<dbReference type="EMBL" id="CDOD01000004">
    <property type="protein sequence ID" value="CEN32700.1"/>
    <property type="molecule type" value="Genomic_DNA"/>
</dbReference>
<evidence type="ECO:0000313" key="4">
    <source>
        <dbReference type="Proteomes" id="UP000038055"/>
    </source>
</evidence>
<dbReference type="PROSITE" id="PS51257">
    <property type="entry name" value="PROKAR_LIPOPROTEIN"/>
    <property type="match status" value="1"/>
</dbReference>
<feature type="signal peptide" evidence="1">
    <location>
        <begin position="1"/>
        <end position="19"/>
    </location>
</feature>
<dbReference type="RefSeq" id="WP_081615896.1">
    <property type="nucleotide sequence ID" value="NZ_CDOD01000004.1"/>
</dbReference>
<name>A0A0B7H005_9FLAO</name>
<protein>
    <recommendedName>
        <fullName evidence="2">Lipocalin-like domain-containing protein</fullName>
    </recommendedName>
</protein>
<proteinExistence type="predicted"/>
<dbReference type="InterPro" id="IPR024311">
    <property type="entry name" value="Lipocalin-like"/>
</dbReference>
<dbReference type="Proteomes" id="UP000038055">
    <property type="component" value="Unassembled WGS sequence"/>
</dbReference>
<feature type="domain" description="Lipocalin-like" evidence="2">
    <location>
        <begin position="28"/>
        <end position="98"/>
    </location>
</feature>
<evidence type="ECO:0000256" key="1">
    <source>
        <dbReference type="SAM" id="SignalP"/>
    </source>
</evidence>
<sequence>MKKWSIVLSMITLLIGCSAKDNSTKSMMQGVWVLESCSDAQEPNIILSDCQRKTFYQFGDDFVFHSLSFEEEGKCQTIVSKNSSYRVDGNQVYINDDENLLILVEGDKLTTHTTTKRSFDPVVNVYRKMK</sequence>
<keyword evidence="4" id="KW-1185">Reference proteome</keyword>
<gene>
    <name evidence="3" type="ORF">CCYN2B_120035</name>
</gene>
<organism evidence="3 4">
    <name type="scientific">Capnocytophaga cynodegmi</name>
    <dbReference type="NCBI Taxonomy" id="28189"/>
    <lineage>
        <taxon>Bacteria</taxon>
        <taxon>Pseudomonadati</taxon>
        <taxon>Bacteroidota</taxon>
        <taxon>Flavobacteriia</taxon>
        <taxon>Flavobacteriales</taxon>
        <taxon>Flavobacteriaceae</taxon>
        <taxon>Capnocytophaga</taxon>
    </lineage>
</organism>
<dbReference type="STRING" id="28189.CCYN74_460017"/>
<dbReference type="AlphaFoldDB" id="A0A0B7H005"/>
<reference evidence="3 4" key="1">
    <citation type="submission" date="2015-01" db="EMBL/GenBank/DDBJ databases">
        <authorList>
            <person name="MANFREDI Pablo"/>
        </authorList>
    </citation>
    <scope>NUCLEOTIDE SEQUENCE [LARGE SCALE GENOMIC DNA]</scope>
    <source>
        <strain evidence="3 4">Ccyn2B</strain>
    </source>
</reference>
<feature type="chain" id="PRO_5009757730" description="Lipocalin-like domain-containing protein" evidence="1">
    <location>
        <begin position="20"/>
        <end position="130"/>
    </location>
</feature>
<accession>A0A0B7H005</accession>
<dbReference type="Pfam" id="PF13648">
    <property type="entry name" value="Lipocalin_4"/>
    <property type="match status" value="1"/>
</dbReference>
<evidence type="ECO:0000313" key="3">
    <source>
        <dbReference type="EMBL" id="CEN32700.1"/>
    </source>
</evidence>
<keyword evidence="1" id="KW-0732">Signal</keyword>
<evidence type="ECO:0000259" key="2">
    <source>
        <dbReference type="Pfam" id="PF13648"/>
    </source>
</evidence>